<evidence type="ECO:0000256" key="6">
    <source>
        <dbReference type="ARBA" id="ARBA00023136"/>
    </source>
</evidence>
<dbReference type="Gene3D" id="1.20.1250.20">
    <property type="entry name" value="MFS general substrate transporter like domains"/>
    <property type="match status" value="1"/>
</dbReference>
<feature type="transmembrane region" description="Helical" evidence="10">
    <location>
        <begin position="364"/>
        <end position="382"/>
    </location>
</feature>
<gene>
    <name evidence="12" type="ORF">MVEN_02409600</name>
</gene>
<proteinExistence type="inferred from homology"/>
<dbReference type="Proteomes" id="UP000620124">
    <property type="component" value="Unassembled WGS sequence"/>
</dbReference>
<feature type="transmembrane region" description="Helical" evidence="10">
    <location>
        <begin position="238"/>
        <end position="257"/>
    </location>
</feature>
<comment type="subcellular location">
    <subcellularLocation>
        <location evidence="1">Membrane</location>
        <topology evidence="1">Multi-pass membrane protein</topology>
    </subcellularLocation>
</comment>
<evidence type="ECO:0000256" key="10">
    <source>
        <dbReference type="SAM" id="Phobius"/>
    </source>
</evidence>
<dbReference type="InterPro" id="IPR036259">
    <property type="entry name" value="MFS_trans_sf"/>
</dbReference>
<reference evidence="12" key="1">
    <citation type="submission" date="2020-05" db="EMBL/GenBank/DDBJ databases">
        <title>Mycena genomes resolve the evolution of fungal bioluminescence.</title>
        <authorList>
            <person name="Tsai I.J."/>
        </authorList>
    </citation>
    <scope>NUCLEOTIDE SEQUENCE</scope>
    <source>
        <strain evidence="12">CCC161011</strain>
    </source>
</reference>
<name>A0A8H6X261_9AGAR</name>
<dbReference type="AlphaFoldDB" id="A0A8H6X261"/>
<feature type="transmembrane region" description="Helical" evidence="10">
    <location>
        <begin position="147"/>
        <end position="165"/>
    </location>
</feature>
<feature type="transmembrane region" description="Helical" evidence="10">
    <location>
        <begin position="205"/>
        <end position="226"/>
    </location>
</feature>
<feature type="compositionally biased region" description="Basic and acidic residues" evidence="9">
    <location>
        <begin position="1"/>
        <end position="16"/>
    </location>
</feature>
<evidence type="ECO:0000256" key="8">
    <source>
        <dbReference type="RuleBase" id="RU003346"/>
    </source>
</evidence>
<feature type="transmembrane region" description="Helical" evidence="10">
    <location>
        <begin position="494"/>
        <end position="512"/>
    </location>
</feature>
<dbReference type="InterPro" id="IPR020846">
    <property type="entry name" value="MFS_dom"/>
</dbReference>
<comment type="caution">
    <text evidence="12">The sequence shown here is derived from an EMBL/GenBank/DDBJ whole genome shotgun (WGS) entry which is preliminary data.</text>
</comment>
<dbReference type="EMBL" id="JACAZI010000031">
    <property type="protein sequence ID" value="KAF7333033.1"/>
    <property type="molecule type" value="Genomic_DNA"/>
</dbReference>
<evidence type="ECO:0000259" key="11">
    <source>
        <dbReference type="PROSITE" id="PS50850"/>
    </source>
</evidence>
<dbReference type="InterPro" id="IPR050360">
    <property type="entry name" value="MFS_Sugar_Transporters"/>
</dbReference>
<evidence type="ECO:0000256" key="9">
    <source>
        <dbReference type="SAM" id="MobiDB-lite"/>
    </source>
</evidence>
<dbReference type="NCBIfam" id="TIGR00879">
    <property type="entry name" value="SP"/>
    <property type="match status" value="1"/>
</dbReference>
<feature type="transmembrane region" description="Helical" evidence="10">
    <location>
        <begin position="53"/>
        <end position="71"/>
    </location>
</feature>
<feature type="transmembrane region" description="Helical" evidence="10">
    <location>
        <begin position="327"/>
        <end position="352"/>
    </location>
</feature>
<dbReference type="OrthoDB" id="6133115at2759"/>
<dbReference type="PANTHER" id="PTHR48022:SF79">
    <property type="entry name" value="LACTOSE PERMEASE, PUTATIVE (AFU_ORTHOLOGUE AFUA_6G01860)-RELATED"/>
    <property type="match status" value="1"/>
</dbReference>
<dbReference type="GO" id="GO:0005351">
    <property type="term" value="F:carbohydrate:proton symporter activity"/>
    <property type="evidence" value="ECO:0007669"/>
    <property type="project" value="TreeGrafter"/>
</dbReference>
<comment type="similarity">
    <text evidence="2 8">Belongs to the major facilitator superfamily. Sugar transporter (TC 2.A.1.1) family.</text>
</comment>
<accession>A0A8H6X261</accession>
<evidence type="ECO:0000256" key="2">
    <source>
        <dbReference type="ARBA" id="ARBA00010992"/>
    </source>
</evidence>
<keyword evidence="6 10" id="KW-0472">Membrane</keyword>
<keyword evidence="3 8" id="KW-0813">Transport</keyword>
<dbReference type="PROSITE" id="PS50850">
    <property type="entry name" value="MFS"/>
    <property type="match status" value="1"/>
</dbReference>
<evidence type="ECO:0000313" key="12">
    <source>
        <dbReference type="EMBL" id="KAF7333033.1"/>
    </source>
</evidence>
<dbReference type="PRINTS" id="PR00171">
    <property type="entry name" value="SUGRTRNSPORT"/>
</dbReference>
<dbReference type="InterPro" id="IPR005828">
    <property type="entry name" value="MFS_sugar_transport-like"/>
</dbReference>
<feature type="domain" description="Major facilitator superfamily (MFS) profile" evidence="11">
    <location>
        <begin position="58"/>
        <end position="517"/>
    </location>
</feature>
<keyword evidence="5 10" id="KW-1133">Transmembrane helix</keyword>
<evidence type="ECO:0000256" key="1">
    <source>
        <dbReference type="ARBA" id="ARBA00004141"/>
    </source>
</evidence>
<evidence type="ECO:0000313" key="13">
    <source>
        <dbReference type="Proteomes" id="UP000620124"/>
    </source>
</evidence>
<dbReference type="PANTHER" id="PTHR48022">
    <property type="entry name" value="PLASTIDIC GLUCOSE TRANSPORTER 4"/>
    <property type="match status" value="1"/>
</dbReference>
<organism evidence="12 13">
    <name type="scientific">Mycena venus</name>
    <dbReference type="NCBI Taxonomy" id="2733690"/>
    <lineage>
        <taxon>Eukaryota</taxon>
        <taxon>Fungi</taxon>
        <taxon>Dikarya</taxon>
        <taxon>Basidiomycota</taxon>
        <taxon>Agaricomycotina</taxon>
        <taxon>Agaricomycetes</taxon>
        <taxon>Agaricomycetidae</taxon>
        <taxon>Agaricales</taxon>
        <taxon>Marasmiineae</taxon>
        <taxon>Mycenaceae</taxon>
        <taxon>Mycena</taxon>
    </lineage>
</organism>
<feature type="transmembrane region" description="Helical" evidence="10">
    <location>
        <begin position="171"/>
        <end position="193"/>
    </location>
</feature>
<dbReference type="GO" id="GO:0016020">
    <property type="term" value="C:membrane"/>
    <property type="evidence" value="ECO:0007669"/>
    <property type="project" value="UniProtKB-SubCell"/>
</dbReference>
<protein>
    <submittedName>
        <fullName evidence="12">General substrate transporter</fullName>
    </submittedName>
</protein>
<feature type="transmembrane region" description="Helical" evidence="10">
    <location>
        <begin position="465"/>
        <end position="482"/>
    </location>
</feature>
<feature type="region of interest" description="Disordered" evidence="9">
    <location>
        <begin position="1"/>
        <end position="22"/>
    </location>
</feature>
<evidence type="ECO:0000256" key="4">
    <source>
        <dbReference type="ARBA" id="ARBA00022692"/>
    </source>
</evidence>
<dbReference type="SUPFAM" id="SSF103473">
    <property type="entry name" value="MFS general substrate transporter"/>
    <property type="match status" value="1"/>
</dbReference>
<evidence type="ECO:0000256" key="7">
    <source>
        <dbReference type="ARBA" id="ARBA00049119"/>
    </source>
</evidence>
<dbReference type="Pfam" id="PF00083">
    <property type="entry name" value="Sugar_tr"/>
    <property type="match status" value="1"/>
</dbReference>
<feature type="transmembrane region" description="Helical" evidence="10">
    <location>
        <begin position="394"/>
        <end position="412"/>
    </location>
</feature>
<evidence type="ECO:0000256" key="3">
    <source>
        <dbReference type="ARBA" id="ARBA00022448"/>
    </source>
</evidence>
<feature type="transmembrane region" description="Helical" evidence="10">
    <location>
        <begin position="424"/>
        <end position="444"/>
    </location>
</feature>
<dbReference type="FunFam" id="1.20.1250.20:FF:000134">
    <property type="entry name" value="MFS sugar transporter protein"/>
    <property type="match status" value="1"/>
</dbReference>
<comment type="catalytic activity">
    <reaction evidence="7">
        <text>myo-inositol(out) + H(+)(out) = myo-inositol(in) + H(+)(in)</text>
        <dbReference type="Rhea" id="RHEA:60364"/>
        <dbReference type="ChEBI" id="CHEBI:15378"/>
        <dbReference type="ChEBI" id="CHEBI:17268"/>
    </reaction>
</comment>
<sequence>MSSHYDEKKSFDDDVRSSPAAAADSEGVAEVYNPALKEAIVKSELSGFSRRSFMLYFIVMVGFLNAVSSGFDGSLMGGINAMPQYLHYFDYQSSGKATKVFTFKDPMSREIVSVLFSPDLRQKWYVIELPCTSRIFRESKQYGRRGGMFLGGLFILVGSVVSVTAQSREAFIGGRFVLGFGIAISTTAAPTWVTELAPPQWRGRLGAMYNSCFFIGSIPATGAMVGTQKLSTTWAWRLPLLLQIAPPIIVMSCVWFLPESPRWLISRGRTEEARQILIDYHSNDGQSNAVIELEMAEFLEQIAVKREDAFWDYRVLFRTRNRRWRMVCLALMCVNGQLAGNGLITYFLPVVFQNAGVTSTQTQLVYNFANSILSAFGAFSGAALTDKIGRRRRLFIGSFVLACLLAMVAALSSKYGKKGNLDVAGANASIAFIFIFGIVYAFTYTPLQALYCAEVMSQDMRAKGMAVHILISNIAGFINTFANSVGLQNLGWKYYFVFVAWDLIASVLWYFLGVETFGRTLEELDEIFDAPWPARASTQTVVVKLNANGTVNVLGEKEKPRG</sequence>
<evidence type="ECO:0000256" key="5">
    <source>
        <dbReference type="ARBA" id="ARBA00022989"/>
    </source>
</evidence>
<keyword evidence="13" id="KW-1185">Reference proteome</keyword>
<dbReference type="InterPro" id="IPR003663">
    <property type="entry name" value="Sugar/inositol_transpt"/>
</dbReference>
<keyword evidence="4 10" id="KW-0812">Transmembrane</keyword>